<dbReference type="AlphaFoldDB" id="A0A370GIJ3"/>
<organism evidence="1 2">
    <name type="scientific">Nocardia mexicana</name>
    <dbReference type="NCBI Taxonomy" id="279262"/>
    <lineage>
        <taxon>Bacteria</taxon>
        <taxon>Bacillati</taxon>
        <taxon>Actinomycetota</taxon>
        <taxon>Actinomycetes</taxon>
        <taxon>Mycobacteriales</taxon>
        <taxon>Nocardiaceae</taxon>
        <taxon>Nocardia</taxon>
    </lineage>
</organism>
<dbReference type="EMBL" id="QQAZ01000021">
    <property type="protein sequence ID" value="RDI43481.1"/>
    <property type="molecule type" value="Genomic_DNA"/>
</dbReference>
<dbReference type="Proteomes" id="UP000255355">
    <property type="component" value="Unassembled WGS sequence"/>
</dbReference>
<keyword evidence="2" id="KW-1185">Reference proteome</keyword>
<proteinExistence type="predicted"/>
<sequence>MSNDIAVIELVSHYESYASPEEINMSMNEQGEKSTPACLSTTATSACATPTIVVTFAERYAVN</sequence>
<accession>A0A370GIJ3</accession>
<protein>
    <submittedName>
        <fullName evidence="1">Uncharacterized protein</fullName>
    </submittedName>
</protein>
<reference evidence="1 2" key="1">
    <citation type="submission" date="2018-07" db="EMBL/GenBank/DDBJ databases">
        <title>Genomic Encyclopedia of Type Strains, Phase IV (KMG-IV): sequencing the most valuable type-strain genomes for metagenomic binning, comparative biology and taxonomic classification.</title>
        <authorList>
            <person name="Goeker M."/>
        </authorList>
    </citation>
    <scope>NUCLEOTIDE SEQUENCE [LARGE SCALE GENOMIC DNA]</scope>
    <source>
        <strain evidence="1 2">DSM 44952</strain>
    </source>
</reference>
<gene>
    <name evidence="1" type="ORF">DFR68_12138</name>
</gene>
<dbReference type="RefSeq" id="WP_147289151.1">
    <property type="nucleotide sequence ID" value="NZ_QQAZ01000021.1"/>
</dbReference>
<evidence type="ECO:0000313" key="2">
    <source>
        <dbReference type="Proteomes" id="UP000255355"/>
    </source>
</evidence>
<name>A0A370GIJ3_9NOCA</name>
<comment type="caution">
    <text evidence="1">The sequence shown here is derived from an EMBL/GenBank/DDBJ whole genome shotgun (WGS) entry which is preliminary data.</text>
</comment>
<evidence type="ECO:0000313" key="1">
    <source>
        <dbReference type="EMBL" id="RDI43481.1"/>
    </source>
</evidence>